<feature type="compositionally biased region" description="Basic and acidic residues" evidence="1">
    <location>
        <begin position="1"/>
        <end position="12"/>
    </location>
</feature>
<protein>
    <submittedName>
        <fullName evidence="2">Uncharacterized protein</fullName>
    </submittedName>
</protein>
<name>A0A246JGJ0_9BURK</name>
<dbReference type="RefSeq" id="WP_088384594.1">
    <property type="nucleotide sequence ID" value="NZ_NIOF01000003.1"/>
</dbReference>
<dbReference type="EMBL" id="NIOF01000003">
    <property type="protein sequence ID" value="OWQ91367.1"/>
    <property type="molecule type" value="Genomic_DNA"/>
</dbReference>
<gene>
    <name evidence="2" type="ORF">CDN99_09375</name>
</gene>
<sequence length="811" mass="87901">MSLPDHPARPDGAHGTPGAARATSTAAPIAARAAAVAGVIAALLTPLGAHASGNSVVDEFVTRSRTEIPLDRFGRGELGIVLPTYSRVMLYPAWRAIASADAGRPLVAVPADALERGCCDNGTQYNGDWEAEKRPAIAAWLAARGAVVTDAPRWRPVRMKRVPNKDWQDFLNCGDDAYQFAADTLTALRRRDDATPARLGAWIETQDRVFGHCGDKNSPRYGAAAREAPVPPPPPIEPLPDSEPGHWRQARGYQRAAAAFYASDFPAADSLFSAIARREGHAWQAWAALAEMRTQLRLATLGPAMGLSRTDLVVVPRMEALAANIAAHPDWTVQQRAARELIQIARSRFEPARQLARLTRALSDLDRAPEPQPLVDWRLVAEAVPVAERGKLPILDWVETMASCARPDPATRPTPRPDVESWPTRSQGFGIAVARWRTAPDRALWLVPALACADGAKLGVDRALRHDLMTAADRVPATHPAWLTIRWQQVRLLREAGDSQGARERLTPLVTGQVAQAPTPSARNQIAQEALWLARTPEEALPWLQREYGNWARYVFAQEPQPRTSLAADGARLLSERFTLTDLLRAVQSPLLAPPLRAQLAYGLWWRADLLAQPALAREAAQALAAAVPNGDALVAPYLRAQTPAARRAALWRASLQGRALSAQMQSGLGGVTAEGLTRTSAAGEAVANQWCRLDDTYEASEGWPANGQMAALEEAPPLPADFPVPAGLANERAALKAAGSATGAFARWVLAESRRPDRPADLDWLLYVGIQSTRGGCVDADNSASSKAMYMALHKLYPKSPWATKAKVWY</sequence>
<proteinExistence type="predicted"/>
<organism evidence="2 3">
    <name type="scientific">Roseateles aquatilis</name>
    <dbReference type="NCBI Taxonomy" id="431061"/>
    <lineage>
        <taxon>Bacteria</taxon>
        <taxon>Pseudomonadati</taxon>
        <taxon>Pseudomonadota</taxon>
        <taxon>Betaproteobacteria</taxon>
        <taxon>Burkholderiales</taxon>
        <taxon>Sphaerotilaceae</taxon>
        <taxon>Roseateles</taxon>
    </lineage>
</organism>
<evidence type="ECO:0000313" key="3">
    <source>
        <dbReference type="Proteomes" id="UP000197468"/>
    </source>
</evidence>
<evidence type="ECO:0000313" key="2">
    <source>
        <dbReference type="EMBL" id="OWQ91367.1"/>
    </source>
</evidence>
<accession>A0A246JGJ0</accession>
<dbReference type="OrthoDB" id="8858713at2"/>
<feature type="region of interest" description="Disordered" evidence="1">
    <location>
        <begin position="1"/>
        <end position="23"/>
    </location>
</feature>
<dbReference type="Proteomes" id="UP000197468">
    <property type="component" value="Unassembled WGS sequence"/>
</dbReference>
<evidence type="ECO:0000256" key="1">
    <source>
        <dbReference type="SAM" id="MobiDB-lite"/>
    </source>
</evidence>
<dbReference type="AlphaFoldDB" id="A0A246JGJ0"/>
<comment type="caution">
    <text evidence="2">The sequence shown here is derived from an EMBL/GenBank/DDBJ whole genome shotgun (WGS) entry which is preliminary data.</text>
</comment>
<keyword evidence="3" id="KW-1185">Reference proteome</keyword>
<reference evidence="2 3" key="1">
    <citation type="journal article" date="2008" name="Int. J. Syst. Evol. Microbiol.">
        <title>Description of Roseateles aquatilis sp. nov. and Roseateles terrae sp. nov., in the class Betaproteobacteria, and emended description of the genus Roseateles.</title>
        <authorList>
            <person name="Gomila M."/>
            <person name="Bowien B."/>
            <person name="Falsen E."/>
            <person name="Moore E.R."/>
            <person name="Lalucat J."/>
        </authorList>
    </citation>
    <scope>NUCLEOTIDE SEQUENCE [LARGE SCALE GENOMIC DNA]</scope>
    <source>
        <strain evidence="2 3">CCUG 48205</strain>
    </source>
</reference>